<accession>A0ABX9KLI5</accession>
<evidence type="ECO:0000313" key="2">
    <source>
        <dbReference type="Proteomes" id="UP000263486"/>
    </source>
</evidence>
<comment type="caution">
    <text evidence="1">The sequence shown here is derived from an EMBL/GenBank/DDBJ whole genome shotgun (WGS) entry which is preliminary data.</text>
</comment>
<dbReference type="EMBL" id="QUAJ01000001">
    <property type="protein sequence ID" value="REI43185.1"/>
    <property type="molecule type" value="Genomic_DNA"/>
</dbReference>
<name>A0ABX9KLI5_9FUSO</name>
<organism evidence="1 2">
    <name type="scientific">Psychrilyobacter piezotolerans</name>
    <dbReference type="NCBI Taxonomy" id="2293438"/>
    <lineage>
        <taxon>Bacteria</taxon>
        <taxon>Fusobacteriati</taxon>
        <taxon>Fusobacteriota</taxon>
        <taxon>Fusobacteriia</taxon>
        <taxon>Fusobacteriales</taxon>
        <taxon>Fusobacteriaceae</taxon>
        <taxon>Psychrilyobacter</taxon>
    </lineage>
</organism>
<reference evidence="1 2" key="1">
    <citation type="submission" date="2018-08" db="EMBL/GenBank/DDBJ databases">
        <title>Draft genome sequence of Psychrilyobacter sp. strain SD5 isolated from Black Sea water.</title>
        <authorList>
            <person name="Yadav S."/>
            <person name="Villanueva L."/>
            <person name="Damste J.S.S."/>
        </authorList>
    </citation>
    <scope>NUCLEOTIDE SEQUENCE [LARGE SCALE GENOMIC DNA]</scope>
    <source>
        <strain evidence="1 2">SD5</strain>
    </source>
</reference>
<keyword evidence="2" id="KW-1185">Reference proteome</keyword>
<sequence>MKTIFLSLILIGISYYSLRSLFKSFKGESKCGGCPSAETCKTKGKIK</sequence>
<dbReference type="Pfam" id="PF12669">
    <property type="entry name" value="FeoB_associated"/>
    <property type="match status" value="1"/>
</dbReference>
<gene>
    <name evidence="1" type="ORF">DYH56_00595</name>
</gene>
<protein>
    <submittedName>
        <fullName evidence="1">FeoB-associated Cys-rich membrane protein</fullName>
    </submittedName>
</protein>
<dbReference type="RefSeq" id="WP_114640905.1">
    <property type="nucleotide sequence ID" value="NZ_JAACIO010000001.1"/>
</dbReference>
<dbReference type="Proteomes" id="UP000263486">
    <property type="component" value="Unassembled WGS sequence"/>
</dbReference>
<proteinExistence type="predicted"/>
<evidence type="ECO:0000313" key="1">
    <source>
        <dbReference type="EMBL" id="REI43185.1"/>
    </source>
</evidence>